<evidence type="ECO:0008006" key="2">
    <source>
        <dbReference type="Google" id="ProtNLM"/>
    </source>
</evidence>
<sequence>MVKQNKLSGLLFIALIVQFITMPEAPAKPVSLPIQIDRSWNFENTTQTTGLVKNVTTVQGVAGNAAVFNGYTSEWEEKGLPDIPGAFFIEAWVAPLEYSFNVSAIVNQQNGQDKGFLLGINQNGQLVGYLYAQGKPQVCISNEPVPFLNWSHVAFSYQEGRGIELFINGLLVQSLSFQEKADLCPGCPLVIGKNQKKEKPTHSYGKEPIAMRFNGLIDELRISDHIPAAAVLQQQVNATGKAGIQASQTQQMPSADIRQGTFGAYYTRLRYTEGWESLWEVGDDPDVVVRFPDNPVKYIFWRGTGYIPAIVSENNIWMSDQSAENHGANGRFNEGCYEAMGDKQCRYSHVRIIESTPARCVVHWRYALTGINNNIVNEDENGWGDWMDEYWTIYPDGVGIRKQLLHTPDGIEMAEIKDGFGIRKQWTDAAYYKKRHSFQETIILNQPGTKPQDNLEMEAIRFADMEGHTASYSWENGVPATFGQPQFQPIQLVNIKAKYKPFSIFRPDHITLPFGSGQKGYSTFPCWNHWPVAQIHSDGRNAVASDKPSHTSLTQEDYHTLKLECAADHTYLVRQMMGMTTEPIESLLPLARSWNNPPAVQMSSNAYEYMGYDVYQRAYLIKQRENTTGKLRFTLQASESAPVYNPAFVIENLNNPNPVVLIDGKKMTAGKEYETGLIQTLDGNKTIFWIRLKHSRPVTIEIKPKM</sequence>
<evidence type="ECO:0000313" key="1">
    <source>
        <dbReference type="EMBL" id="KAA6341403.1"/>
    </source>
</evidence>
<protein>
    <recommendedName>
        <fullName evidence="2">LamG-like jellyroll fold domain-containing protein</fullName>
    </recommendedName>
</protein>
<gene>
    <name evidence="1" type="ORF">EZS27_010793</name>
</gene>
<accession>A0A5J4S7W7</accession>
<dbReference type="Gene3D" id="2.60.120.200">
    <property type="match status" value="1"/>
</dbReference>
<dbReference type="InterPro" id="IPR013320">
    <property type="entry name" value="ConA-like_dom_sf"/>
</dbReference>
<name>A0A5J4S7W7_9ZZZZ</name>
<proteinExistence type="predicted"/>
<dbReference type="EMBL" id="SNRY01000392">
    <property type="protein sequence ID" value="KAA6341403.1"/>
    <property type="molecule type" value="Genomic_DNA"/>
</dbReference>
<organism evidence="1">
    <name type="scientific">termite gut metagenome</name>
    <dbReference type="NCBI Taxonomy" id="433724"/>
    <lineage>
        <taxon>unclassified sequences</taxon>
        <taxon>metagenomes</taxon>
        <taxon>organismal metagenomes</taxon>
    </lineage>
</organism>
<reference evidence="1" key="1">
    <citation type="submission" date="2019-03" db="EMBL/GenBank/DDBJ databases">
        <title>Single cell metagenomics reveals metabolic interactions within the superorganism composed of flagellate Streblomastix strix and complex community of Bacteroidetes bacteria on its surface.</title>
        <authorList>
            <person name="Treitli S.C."/>
            <person name="Kolisko M."/>
            <person name="Husnik F."/>
            <person name="Keeling P."/>
            <person name="Hampl V."/>
        </authorList>
    </citation>
    <scope>NUCLEOTIDE SEQUENCE</scope>
    <source>
        <strain evidence="1">STM</strain>
    </source>
</reference>
<dbReference type="AlphaFoldDB" id="A0A5J4S7W7"/>
<dbReference type="Pfam" id="PF13385">
    <property type="entry name" value="Laminin_G_3"/>
    <property type="match status" value="1"/>
</dbReference>
<dbReference type="SUPFAM" id="SSF49899">
    <property type="entry name" value="Concanavalin A-like lectins/glucanases"/>
    <property type="match status" value="1"/>
</dbReference>
<comment type="caution">
    <text evidence="1">The sequence shown here is derived from an EMBL/GenBank/DDBJ whole genome shotgun (WGS) entry which is preliminary data.</text>
</comment>